<keyword evidence="4 7" id="KW-0479">Metal-binding</keyword>
<dbReference type="GO" id="GO:0010268">
    <property type="term" value="P:brassinosteroid homeostasis"/>
    <property type="evidence" value="ECO:0007669"/>
    <property type="project" value="TreeGrafter"/>
</dbReference>
<keyword evidence="10" id="KW-1185">Reference proteome</keyword>
<dbReference type="eggNOG" id="KOG0157">
    <property type="taxonomic scope" value="Eukaryota"/>
</dbReference>
<comment type="subcellular location">
    <subcellularLocation>
        <location evidence="1">Membrane</location>
        <topology evidence="1">Single-pass membrane protein</topology>
    </subcellularLocation>
</comment>
<dbReference type="PANTHER" id="PTHR24286:SF305">
    <property type="entry name" value="CYTOCHROME P450 708A2"/>
    <property type="match status" value="1"/>
</dbReference>
<dbReference type="PROSITE" id="PS00086">
    <property type="entry name" value="CYTOCHROME_P450"/>
    <property type="match status" value="1"/>
</dbReference>
<comment type="similarity">
    <text evidence="2 8">Belongs to the cytochrome P450 family.</text>
</comment>
<reference evidence="10" key="1">
    <citation type="submission" date="2013-01" db="EMBL/GenBank/DDBJ databases">
        <title>Draft Genome Sequence of a Mulberry Tree, Morus notabilis C.K. Schneid.</title>
        <authorList>
            <person name="He N."/>
            <person name="Zhao S."/>
        </authorList>
    </citation>
    <scope>NUCLEOTIDE SEQUENCE</scope>
</reference>
<evidence type="ECO:0000256" key="3">
    <source>
        <dbReference type="ARBA" id="ARBA00022692"/>
    </source>
</evidence>
<evidence type="ECO:0000256" key="6">
    <source>
        <dbReference type="ARBA" id="ARBA00023004"/>
    </source>
</evidence>
<dbReference type="EMBL" id="KE346262">
    <property type="protein sequence ID" value="EXC31564.1"/>
    <property type="molecule type" value="Genomic_DNA"/>
</dbReference>
<dbReference type="InterPro" id="IPR002401">
    <property type="entry name" value="Cyt_P450_E_grp-I"/>
</dbReference>
<dbReference type="CDD" id="cd11043">
    <property type="entry name" value="CYP90-like"/>
    <property type="match status" value="1"/>
</dbReference>
<evidence type="ECO:0000313" key="10">
    <source>
        <dbReference type="Proteomes" id="UP000030645"/>
    </source>
</evidence>
<dbReference type="GO" id="GO:0016132">
    <property type="term" value="P:brassinosteroid biosynthetic process"/>
    <property type="evidence" value="ECO:0007669"/>
    <property type="project" value="TreeGrafter"/>
</dbReference>
<evidence type="ECO:0000256" key="2">
    <source>
        <dbReference type="ARBA" id="ARBA00010617"/>
    </source>
</evidence>
<comment type="cofactor">
    <cofactor evidence="7">
        <name>heme</name>
        <dbReference type="ChEBI" id="CHEBI:30413"/>
    </cofactor>
</comment>
<gene>
    <name evidence="9" type="ORF">L484_006596</name>
</gene>
<dbReference type="SUPFAM" id="SSF48264">
    <property type="entry name" value="Cytochrome P450"/>
    <property type="match status" value="1"/>
</dbReference>
<evidence type="ECO:0000256" key="4">
    <source>
        <dbReference type="ARBA" id="ARBA00022723"/>
    </source>
</evidence>
<dbReference type="Proteomes" id="UP000030645">
    <property type="component" value="Unassembled WGS sequence"/>
</dbReference>
<proteinExistence type="inferred from homology"/>
<organism evidence="9 10">
    <name type="scientific">Morus notabilis</name>
    <dbReference type="NCBI Taxonomy" id="981085"/>
    <lineage>
        <taxon>Eukaryota</taxon>
        <taxon>Viridiplantae</taxon>
        <taxon>Streptophyta</taxon>
        <taxon>Embryophyta</taxon>
        <taxon>Tracheophyta</taxon>
        <taxon>Spermatophyta</taxon>
        <taxon>Magnoliopsida</taxon>
        <taxon>eudicotyledons</taxon>
        <taxon>Gunneridae</taxon>
        <taxon>Pentapetalae</taxon>
        <taxon>rosids</taxon>
        <taxon>fabids</taxon>
        <taxon>Rosales</taxon>
        <taxon>Moraceae</taxon>
        <taxon>Moreae</taxon>
        <taxon>Morus</taxon>
    </lineage>
</organism>
<keyword evidence="5" id="KW-0472">Membrane</keyword>
<evidence type="ECO:0000256" key="8">
    <source>
        <dbReference type="RuleBase" id="RU000461"/>
    </source>
</evidence>
<dbReference type="PANTHER" id="PTHR24286">
    <property type="entry name" value="CYTOCHROME P450 26"/>
    <property type="match status" value="1"/>
</dbReference>
<keyword evidence="5" id="KW-1133">Transmembrane helix</keyword>
<keyword evidence="8" id="KW-0503">Monooxygenase</keyword>
<dbReference type="InterPro" id="IPR001128">
    <property type="entry name" value="Cyt_P450"/>
</dbReference>
<dbReference type="AlphaFoldDB" id="W9S8U3"/>
<dbReference type="GO" id="GO:0020037">
    <property type="term" value="F:heme binding"/>
    <property type="evidence" value="ECO:0007669"/>
    <property type="project" value="InterPro"/>
</dbReference>
<keyword evidence="3" id="KW-0812">Transmembrane</keyword>
<dbReference type="GO" id="GO:0016020">
    <property type="term" value="C:membrane"/>
    <property type="evidence" value="ECO:0007669"/>
    <property type="project" value="UniProtKB-SubCell"/>
</dbReference>
<evidence type="ECO:0000256" key="5">
    <source>
        <dbReference type="ARBA" id="ARBA00022989"/>
    </source>
</evidence>
<dbReference type="Pfam" id="PF00067">
    <property type="entry name" value="p450"/>
    <property type="match status" value="1"/>
</dbReference>
<evidence type="ECO:0000256" key="7">
    <source>
        <dbReference type="PIRSR" id="PIRSR602401-1"/>
    </source>
</evidence>
<evidence type="ECO:0000256" key="1">
    <source>
        <dbReference type="ARBA" id="ARBA00004167"/>
    </source>
</evidence>
<dbReference type="STRING" id="981085.W9S8U3"/>
<sequence>MQRHGPLFRTSVMGKQVVISTDAEFNNYIVQQEGKLVELWYLDTFTRLFEQDGDCETHIGFSAIHKYLRTLLLNHFGTQNLKDKLLFEIQECIYKTLSAWSSKGSVEVRHATTIMLLNFGAKGLIGYDPEKATEDLGEKYTRIMEGLMTIPLNIPGTTYYKCRKEQESVVNMLRGMLKERRASLASDQTHEGDFLYEISKDMDKEKFLTEDFVAHMTFGVLLATFETLSATMTLAFKLLADHPSVLEELTAEHEAILKKRENSNSPITWEEYKSMAFTHQVINETLRLGNTLPGLLRLAKKDVSMKGFTIPAGWTIMLVPYALHLNPNTFKDPIEFNPWRWKDLDSLVVSKNFMPFGGGTRQCVGAEYSRVFMATFFHILLTKYRWTMIKGGEIARNPLLAFGKGVHIKFSEKTN</sequence>
<dbReference type="InterPro" id="IPR017972">
    <property type="entry name" value="Cyt_P450_CS"/>
</dbReference>
<keyword evidence="6 7" id="KW-0408">Iron</keyword>
<dbReference type="PRINTS" id="PR00463">
    <property type="entry name" value="EP450I"/>
</dbReference>
<keyword evidence="8" id="KW-0560">Oxidoreductase</keyword>
<dbReference type="InterPro" id="IPR036396">
    <property type="entry name" value="Cyt_P450_sf"/>
</dbReference>
<dbReference type="GO" id="GO:0016705">
    <property type="term" value="F:oxidoreductase activity, acting on paired donors, with incorporation or reduction of molecular oxygen"/>
    <property type="evidence" value="ECO:0007669"/>
    <property type="project" value="InterPro"/>
</dbReference>
<feature type="binding site" description="axial binding residue" evidence="7">
    <location>
        <position position="363"/>
    </location>
    <ligand>
        <name>heme</name>
        <dbReference type="ChEBI" id="CHEBI:30413"/>
    </ligand>
    <ligandPart>
        <name>Fe</name>
        <dbReference type="ChEBI" id="CHEBI:18248"/>
    </ligandPart>
</feature>
<keyword evidence="7 8" id="KW-0349">Heme</keyword>
<protein>
    <submittedName>
        <fullName evidence="9">Cytochrome P450 87A3</fullName>
    </submittedName>
</protein>
<dbReference type="PRINTS" id="PR00385">
    <property type="entry name" value="P450"/>
</dbReference>
<dbReference type="GO" id="GO:0005506">
    <property type="term" value="F:iron ion binding"/>
    <property type="evidence" value="ECO:0007669"/>
    <property type="project" value="InterPro"/>
</dbReference>
<dbReference type="GO" id="GO:0016125">
    <property type="term" value="P:sterol metabolic process"/>
    <property type="evidence" value="ECO:0007669"/>
    <property type="project" value="TreeGrafter"/>
</dbReference>
<accession>W9S8U3</accession>
<evidence type="ECO:0000313" key="9">
    <source>
        <dbReference type="EMBL" id="EXC31564.1"/>
    </source>
</evidence>
<name>W9S8U3_9ROSA</name>
<dbReference type="GO" id="GO:0004497">
    <property type="term" value="F:monooxygenase activity"/>
    <property type="evidence" value="ECO:0007669"/>
    <property type="project" value="UniProtKB-KW"/>
</dbReference>
<dbReference type="Gene3D" id="1.10.630.10">
    <property type="entry name" value="Cytochrome P450"/>
    <property type="match status" value="1"/>
</dbReference>